<dbReference type="SMART" id="SM00235">
    <property type="entry name" value="ZnMc"/>
    <property type="match status" value="1"/>
</dbReference>
<dbReference type="InterPro" id="IPR006026">
    <property type="entry name" value="Peptidase_Metallo"/>
</dbReference>
<dbReference type="PROSITE" id="PS51864">
    <property type="entry name" value="ASTACIN"/>
    <property type="match status" value="1"/>
</dbReference>
<dbReference type="Pfam" id="PF01400">
    <property type="entry name" value="Astacin"/>
    <property type="match status" value="1"/>
</dbReference>
<keyword evidence="6 10" id="KW-0482">Metalloprotease</keyword>
<keyword evidence="1 10" id="KW-0645">Protease</keyword>
<dbReference type="Gene3D" id="3.40.390.10">
    <property type="entry name" value="Collagenase (Catalytic Domain)"/>
    <property type="match status" value="1"/>
</dbReference>
<keyword evidence="5 10" id="KW-0862">Zinc</keyword>
<dbReference type="Proteomes" id="UP000838412">
    <property type="component" value="Chromosome 11"/>
</dbReference>
<keyword evidence="9" id="KW-0325">Glycoprotein</keyword>
<organism evidence="13 14">
    <name type="scientific">Branchiostoma lanceolatum</name>
    <name type="common">Common lancelet</name>
    <name type="synonym">Amphioxus lanceolatum</name>
    <dbReference type="NCBI Taxonomy" id="7740"/>
    <lineage>
        <taxon>Eukaryota</taxon>
        <taxon>Metazoa</taxon>
        <taxon>Chordata</taxon>
        <taxon>Cephalochordata</taxon>
        <taxon>Leptocardii</taxon>
        <taxon>Amphioxiformes</taxon>
        <taxon>Branchiostomatidae</taxon>
        <taxon>Branchiostoma</taxon>
    </lineage>
</organism>
<evidence type="ECO:0000256" key="8">
    <source>
        <dbReference type="ARBA" id="ARBA00023157"/>
    </source>
</evidence>
<evidence type="ECO:0000256" key="10">
    <source>
        <dbReference type="PROSITE-ProRule" id="PRU01211"/>
    </source>
</evidence>
<dbReference type="PANTHER" id="PTHR10127">
    <property type="entry name" value="DISCOIDIN, CUB, EGF, LAMININ , AND ZINC METALLOPROTEASE DOMAIN CONTAINING"/>
    <property type="match status" value="1"/>
</dbReference>
<comment type="caution">
    <text evidence="10">Lacks conserved residue(s) required for the propagation of feature annotation.</text>
</comment>
<protein>
    <recommendedName>
        <fullName evidence="11">Metalloendopeptidase</fullName>
        <ecNumber evidence="11">3.4.24.-</ecNumber>
    </recommendedName>
</protein>
<dbReference type="GO" id="GO:0008270">
    <property type="term" value="F:zinc ion binding"/>
    <property type="evidence" value="ECO:0007669"/>
    <property type="project" value="UniProtKB-UniRule"/>
</dbReference>
<evidence type="ECO:0000256" key="11">
    <source>
        <dbReference type="RuleBase" id="RU361183"/>
    </source>
</evidence>
<evidence type="ECO:0000256" key="4">
    <source>
        <dbReference type="ARBA" id="ARBA00022801"/>
    </source>
</evidence>
<evidence type="ECO:0000313" key="14">
    <source>
        <dbReference type="Proteomes" id="UP000838412"/>
    </source>
</evidence>
<dbReference type="GO" id="GO:0004222">
    <property type="term" value="F:metalloendopeptidase activity"/>
    <property type="evidence" value="ECO:0007669"/>
    <property type="project" value="UniProtKB-UniRule"/>
</dbReference>
<keyword evidence="7" id="KW-0865">Zymogen</keyword>
<evidence type="ECO:0000256" key="7">
    <source>
        <dbReference type="ARBA" id="ARBA00023145"/>
    </source>
</evidence>
<keyword evidence="14" id="KW-1185">Reference proteome</keyword>
<keyword evidence="3 11" id="KW-0732">Signal</keyword>
<evidence type="ECO:0000256" key="3">
    <source>
        <dbReference type="ARBA" id="ARBA00022729"/>
    </source>
</evidence>
<dbReference type="PRINTS" id="PR00480">
    <property type="entry name" value="ASTACIN"/>
</dbReference>
<dbReference type="InterPro" id="IPR034035">
    <property type="entry name" value="Astacin-like_dom"/>
</dbReference>
<dbReference type="InterPro" id="IPR024079">
    <property type="entry name" value="MetalloPept_cat_dom_sf"/>
</dbReference>
<feature type="signal peptide" evidence="11">
    <location>
        <begin position="1"/>
        <end position="19"/>
    </location>
</feature>
<keyword evidence="2 10" id="KW-0479">Metal-binding</keyword>
<keyword evidence="8" id="KW-1015">Disulfide bond</keyword>
<evidence type="ECO:0000256" key="5">
    <source>
        <dbReference type="ARBA" id="ARBA00022833"/>
    </source>
</evidence>
<feature type="binding site" evidence="10">
    <location>
        <position position="145"/>
    </location>
    <ligand>
        <name>Zn(2+)</name>
        <dbReference type="ChEBI" id="CHEBI:29105"/>
        <note>catalytic</note>
    </ligand>
</feature>
<dbReference type="EC" id="3.4.24.-" evidence="11"/>
<comment type="cofactor">
    <cofactor evidence="10 11">
        <name>Zn(2+)</name>
        <dbReference type="ChEBI" id="CHEBI:29105"/>
    </cofactor>
    <text evidence="10 11">Binds 1 zinc ion per subunit.</text>
</comment>
<dbReference type="SUPFAM" id="SSF55486">
    <property type="entry name" value="Metalloproteases ('zincins'), catalytic domain"/>
    <property type="match status" value="1"/>
</dbReference>
<dbReference type="CDD" id="cd04280">
    <property type="entry name" value="ZnMc_astacin_like"/>
    <property type="match status" value="1"/>
</dbReference>
<evidence type="ECO:0000256" key="1">
    <source>
        <dbReference type="ARBA" id="ARBA00022670"/>
    </source>
</evidence>
<feature type="binding site" evidence="10">
    <location>
        <position position="151"/>
    </location>
    <ligand>
        <name>Zn(2+)</name>
        <dbReference type="ChEBI" id="CHEBI:29105"/>
        <note>catalytic</note>
    </ligand>
</feature>
<feature type="domain" description="Peptidase M12A" evidence="12">
    <location>
        <begin position="50"/>
        <end position="243"/>
    </location>
</feature>
<feature type="active site" evidence="10">
    <location>
        <position position="142"/>
    </location>
</feature>
<gene>
    <name evidence="13" type="primary">MEP1B</name>
    <name evidence="13" type="ORF">BLAG_LOCUS4424</name>
</gene>
<evidence type="ECO:0000259" key="12">
    <source>
        <dbReference type="PROSITE" id="PS51864"/>
    </source>
</evidence>
<sequence length="306" mass="34508">MAQLLFVLILTVLVSSSSQQEETVMDKILAANRDMNLFEGDIMQTATSRNGIRDVSKLWVTRVIPYKFKTGDYGNSEQNIIRQAMFEFTARACISFVPWTTETDYLYIKKGSGCWSNVGRRGGRQDLSLGNGCVTKGAAIHELMHAAGFWHEQSRYDRDDWVIIKWENIKEGKEHNFYRYSELDVSALGTDYDYGSIMHYGATAFSSNRRPTIVARVGTPSFGQRRGFSDTDVVKLNKLYSCNESVGWSDWTEWSPCDDTCTKTRQRFCSDPNGCTGESMETETCPGLCQGANVARVIPSARKFDA</sequence>
<name>A0A8J9VHK0_BRALA</name>
<dbReference type="Pfam" id="PF00090">
    <property type="entry name" value="TSP_1"/>
    <property type="match status" value="1"/>
</dbReference>
<dbReference type="PROSITE" id="PS50092">
    <property type="entry name" value="TSP1"/>
    <property type="match status" value="1"/>
</dbReference>
<feature type="binding site" evidence="10">
    <location>
        <position position="141"/>
    </location>
    <ligand>
        <name>Zn(2+)</name>
        <dbReference type="ChEBI" id="CHEBI:29105"/>
        <note>catalytic</note>
    </ligand>
</feature>
<evidence type="ECO:0000256" key="2">
    <source>
        <dbReference type="ARBA" id="ARBA00022723"/>
    </source>
</evidence>
<keyword evidence="4 10" id="KW-0378">Hydrolase</keyword>
<reference evidence="13" key="1">
    <citation type="submission" date="2022-01" db="EMBL/GenBank/DDBJ databases">
        <authorList>
            <person name="Braso-Vives M."/>
        </authorList>
    </citation>
    <scope>NUCLEOTIDE SEQUENCE</scope>
</reference>
<dbReference type="FunFam" id="3.40.390.10:FF:000015">
    <property type="entry name" value="Meprin A subunit"/>
    <property type="match status" value="1"/>
</dbReference>
<dbReference type="EMBL" id="OV696696">
    <property type="protein sequence ID" value="CAH1240468.1"/>
    <property type="molecule type" value="Genomic_DNA"/>
</dbReference>
<evidence type="ECO:0000256" key="9">
    <source>
        <dbReference type="ARBA" id="ARBA00023180"/>
    </source>
</evidence>
<dbReference type="InterPro" id="IPR000884">
    <property type="entry name" value="TSP1_rpt"/>
</dbReference>
<evidence type="ECO:0000256" key="6">
    <source>
        <dbReference type="ARBA" id="ARBA00023049"/>
    </source>
</evidence>
<feature type="chain" id="PRO_5035486892" description="Metalloendopeptidase" evidence="11">
    <location>
        <begin position="20"/>
        <end position="306"/>
    </location>
</feature>
<dbReference type="InterPro" id="IPR001506">
    <property type="entry name" value="Peptidase_M12A"/>
</dbReference>
<dbReference type="GO" id="GO:0006508">
    <property type="term" value="P:proteolysis"/>
    <property type="evidence" value="ECO:0007669"/>
    <property type="project" value="UniProtKB-KW"/>
</dbReference>
<dbReference type="InterPro" id="IPR036383">
    <property type="entry name" value="TSP1_rpt_sf"/>
</dbReference>
<dbReference type="AlphaFoldDB" id="A0A8J9VHK0"/>
<dbReference type="OrthoDB" id="291007at2759"/>
<dbReference type="SMART" id="SM00209">
    <property type="entry name" value="TSP1"/>
    <property type="match status" value="1"/>
</dbReference>
<evidence type="ECO:0000313" key="13">
    <source>
        <dbReference type="EMBL" id="CAH1240468.1"/>
    </source>
</evidence>
<dbReference type="SUPFAM" id="SSF82895">
    <property type="entry name" value="TSP-1 type 1 repeat"/>
    <property type="match status" value="1"/>
</dbReference>
<proteinExistence type="predicted"/>
<dbReference type="Gene3D" id="2.20.100.10">
    <property type="entry name" value="Thrombospondin type-1 (TSP1) repeat"/>
    <property type="match status" value="1"/>
</dbReference>
<dbReference type="PANTHER" id="PTHR10127:SF883">
    <property type="entry name" value="ZINC METALLOPROTEINASE NAS-8"/>
    <property type="match status" value="1"/>
</dbReference>
<accession>A0A8J9VHK0</accession>